<evidence type="ECO:0000313" key="4">
    <source>
        <dbReference type="Proteomes" id="UP000234439"/>
    </source>
</evidence>
<accession>A0A5D6SMB3</accession>
<dbReference type="EMBL" id="CP043670">
    <property type="protein sequence ID" value="QEP92344.1"/>
    <property type="molecule type" value="Genomic_DNA"/>
</dbReference>
<evidence type="ECO:0000313" key="1">
    <source>
        <dbReference type="EMBL" id="PLE29619.1"/>
    </source>
</evidence>
<reference evidence="5 6" key="2">
    <citation type="submission" date="2019-08" db="EMBL/GenBank/DDBJ databases">
        <title>Emergence of NDM-5-producing hypervirulent Klebsiella pneumoniae from clinical infections.</title>
        <authorList>
            <person name="Shen Z."/>
            <person name="Zhang H."/>
            <person name="Li M."/>
        </authorList>
    </citation>
    <scope>NUCLEOTIDE SEQUENCE [LARGE SCALE GENOMIC DNA]</scope>
    <source>
        <strain evidence="3 6">RJ18-01</strain>
        <strain evidence="2 5">RJ18-06</strain>
    </source>
</reference>
<proteinExistence type="predicted"/>
<dbReference type="Proteomes" id="UP000325127">
    <property type="component" value="Chromosome"/>
</dbReference>
<dbReference type="Proteomes" id="UP000234439">
    <property type="component" value="Unassembled WGS sequence"/>
</dbReference>
<dbReference type="AlphaFoldDB" id="A0A5D6SMB3"/>
<organism evidence="2 5">
    <name type="scientific">Klebsiella pneumoniae</name>
    <dbReference type="NCBI Taxonomy" id="573"/>
    <lineage>
        <taxon>Bacteria</taxon>
        <taxon>Pseudomonadati</taxon>
        <taxon>Pseudomonadota</taxon>
        <taxon>Gammaproteobacteria</taxon>
        <taxon>Enterobacterales</taxon>
        <taxon>Enterobacteriaceae</taxon>
        <taxon>Klebsiella/Raoultella group</taxon>
        <taxon>Klebsiella</taxon>
        <taxon>Klebsiella pneumoniae complex</taxon>
    </lineage>
</organism>
<dbReference type="EMBL" id="CP043669">
    <property type="protein sequence ID" value="QEP91322.1"/>
    <property type="molecule type" value="Genomic_DNA"/>
</dbReference>
<evidence type="ECO:0000313" key="3">
    <source>
        <dbReference type="EMBL" id="QEP92344.1"/>
    </source>
</evidence>
<dbReference type="EMBL" id="NCMJ01000008">
    <property type="protein sequence ID" value="PLE29619.1"/>
    <property type="molecule type" value="Genomic_DNA"/>
</dbReference>
<reference evidence="1 4" key="1">
    <citation type="journal article" date="2017" name="J. Infect. Dis.">
        <title>An Analysis of the Epidemic of Klebsiella pneumoniae Carbapenemase-Producing K. pneumoniae: Convergence of Two Evolutionary Mechanisms Creates the Perfect Storm.</title>
        <authorList>
            <person name="Rojas L.J."/>
            <person name="Weinstock G.M."/>
            <person name="De La Cadena E."/>
            <person name="Diaz L."/>
            <person name="Rios R."/>
            <person name="Hanson B.M."/>
            <person name="Brown J.S."/>
            <person name="Vats P."/>
            <person name="Phillips D.S."/>
            <person name="Nguyen H."/>
            <person name="Hujer K.M."/>
            <person name="Correa A."/>
            <person name="Adams M.D."/>
            <person name="Perez F."/>
            <person name="Sodergren E."/>
            <person name="Narechania A."/>
            <person name="Planet P.J."/>
            <person name="Villegas M.V."/>
            <person name="Bonomo R.A."/>
            <person name="Arias C.A."/>
        </authorList>
    </citation>
    <scope>NUCLEOTIDE SEQUENCE [LARGE SCALE GENOMIC DNA]</scope>
    <source>
        <strain evidence="1 4">COL-Kpn30</strain>
    </source>
</reference>
<evidence type="ECO:0000313" key="6">
    <source>
        <dbReference type="Proteomes" id="UP000325127"/>
    </source>
</evidence>
<protein>
    <submittedName>
        <fullName evidence="2">AAA family ATPase</fullName>
    </submittedName>
</protein>
<dbReference type="Proteomes" id="UP000325096">
    <property type="component" value="Chromosome"/>
</dbReference>
<sequence>MYNHDLLCLMCKFVSKYLFLIMYTKILYDFALQKTLRPD</sequence>
<evidence type="ECO:0000313" key="5">
    <source>
        <dbReference type="Proteomes" id="UP000325096"/>
    </source>
</evidence>
<name>A0A5D6SMB3_KLEPN</name>
<evidence type="ECO:0000313" key="2">
    <source>
        <dbReference type="EMBL" id="QEP91322.1"/>
    </source>
</evidence>
<gene>
    <name evidence="1" type="ORF">B6I68_00855</name>
    <name evidence="3" type="ORF">FZ928_06665</name>
    <name evidence="2" type="ORF">FZ929_01870</name>
</gene>